<feature type="transmembrane region" description="Helical" evidence="10">
    <location>
        <begin position="128"/>
        <end position="151"/>
    </location>
</feature>
<proteinExistence type="inferred from homology"/>
<dbReference type="HOGENOM" id="CLU_047345_0_0_3"/>
<evidence type="ECO:0000259" key="11">
    <source>
        <dbReference type="SMART" id="SM00756"/>
    </source>
</evidence>
<protein>
    <submittedName>
        <fullName evidence="12">Vitamin K epoxide reductase</fullName>
    </submittedName>
</protein>
<dbReference type="InterPro" id="IPR044698">
    <property type="entry name" value="VKOR/LTO1"/>
</dbReference>
<keyword evidence="6" id="KW-0560">Oxidoreductase</keyword>
<evidence type="ECO:0000256" key="9">
    <source>
        <dbReference type="ARBA" id="ARBA00023284"/>
    </source>
</evidence>
<evidence type="ECO:0000256" key="2">
    <source>
        <dbReference type="ARBA" id="ARBA00006214"/>
    </source>
</evidence>
<dbReference type="AlphaFoldDB" id="K9U9D9"/>
<keyword evidence="7 10" id="KW-0472">Membrane</keyword>
<keyword evidence="5 10" id="KW-1133">Transmembrane helix</keyword>
<dbReference type="PANTHER" id="PTHR34573:SF1">
    <property type="entry name" value="VITAMIN K EPOXIDE REDUCTASE DOMAIN-CONTAINING PROTEIN"/>
    <property type="match status" value="1"/>
</dbReference>
<dbReference type="InParanoid" id="K9U9D9"/>
<dbReference type="GO" id="GO:0016491">
    <property type="term" value="F:oxidoreductase activity"/>
    <property type="evidence" value="ECO:0007669"/>
    <property type="project" value="UniProtKB-KW"/>
</dbReference>
<dbReference type="PATRIC" id="fig|251229.3.peg.6666"/>
<dbReference type="InterPro" id="IPR012932">
    <property type="entry name" value="VKOR"/>
</dbReference>
<dbReference type="Pfam" id="PF07884">
    <property type="entry name" value="VKOR"/>
    <property type="match status" value="1"/>
</dbReference>
<feature type="transmembrane region" description="Helical" evidence="10">
    <location>
        <begin position="64"/>
        <end position="86"/>
    </location>
</feature>
<accession>K9U9D9</accession>
<dbReference type="KEGG" id="cthe:Chro_5708"/>
<dbReference type="GO" id="GO:0048038">
    <property type="term" value="F:quinone binding"/>
    <property type="evidence" value="ECO:0007669"/>
    <property type="project" value="UniProtKB-KW"/>
</dbReference>
<keyword evidence="8" id="KW-1015">Disulfide bond</keyword>
<evidence type="ECO:0000313" key="13">
    <source>
        <dbReference type="Proteomes" id="UP000010384"/>
    </source>
</evidence>
<organism evidence="12 13">
    <name type="scientific">Chroococcidiopsis thermalis (strain PCC 7203)</name>
    <dbReference type="NCBI Taxonomy" id="251229"/>
    <lineage>
        <taxon>Bacteria</taxon>
        <taxon>Bacillati</taxon>
        <taxon>Cyanobacteriota</taxon>
        <taxon>Cyanophyceae</taxon>
        <taxon>Chroococcidiopsidales</taxon>
        <taxon>Chroococcidiopsidaceae</taxon>
        <taxon>Chroococcidiopsis</taxon>
    </lineage>
</organism>
<dbReference type="InterPro" id="IPR038354">
    <property type="entry name" value="VKOR_sf"/>
</dbReference>
<sequence>MKKRSSTPWTHRFSRPIMAGLATVGAVVTAYLTVVKLTQGSAACPTSGCDIVLASPYATVFGLPLALFGFLAYASMVVFAVAPLLVNSQSNKALRSKLENWTGLLLFAGGTAMMVFSGYLMYLLAFEIKAVCIYCVGSAILSALLFTLALLCRDWQDLGQLLFTGFIVVTVVLIGTLGVYINAKTPAIADSSHSTEQPSPGGYPITTSSGKAEIALAQHLKQMGAVFYGGFWCSHCHDQKQLFGKEAVKDIPYVECDPKGINPQTKRCQAAGIQGYPTWVINGKTVTGTQSLEELAQLSGYKGPRNFQNSLPAAK</sequence>
<dbReference type="EMBL" id="CP003598">
    <property type="protein sequence ID" value="AFY91056.1"/>
    <property type="molecule type" value="Genomic_DNA"/>
</dbReference>
<reference evidence="12 13" key="1">
    <citation type="submission" date="2012-06" db="EMBL/GenBank/DDBJ databases">
        <title>Finished plasmid 1 of genome of Chroococcidiopsis thermalis PCC 7203.</title>
        <authorList>
            <consortium name="US DOE Joint Genome Institute"/>
            <person name="Gugger M."/>
            <person name="Coursin T."/>
            <person name="Rippka R."/>
            <person name="Tandeau De Marsac N."/>
            <person name="Huntemann M."/>
            <person name="Wei C.-L."/>
            <person name="Han J."/>
            <person name="Detter J.C."/>
            <person name="Han C."/>
            <person name="Tapia R."/>
            <person name="Davenport K."/>
            <person name="Daligault H."/>
            <person name="Erkkila T."/>
            <person name="Gu W."/>
            <person name="Munk A.C.C."/>
            <person name="Teshima H."/>
            <person name="Xu Y."/>
            <person name="Chain P."/>
            <person name="Chen A."/>
            <person name="Krypides N."/>
            <person name="Mavromatis K."/>
            <person name="Markowitz V."/>
            <person name="Szeto E."/>
            <person name="Ivanova N."/>
            <person name="Mikhailova N."/>
            <person name="Ovchinnikova G."/>
            <person name="Pagani I."/>
            <person name="Pati A."/>
            <person name="Goodwin L."/>
            <person name="Peters L."/>
            <person name="Pitluck S."/>
            <person name="Woyke T."/>
            <person name="Kerfeld C."/>
        </authorList>
    </citation>
    <scope>NUCLEOTIDE SEQUENCE [LARGE SCALE GENOMIC DNA]</scope>
    <source>
        <strain evidence="12 13">PCC 7203</strain>
        <plasmid evidence="12 13">pCHRO.01</plasmid>
    </source>
</reference>
<dbReference type="SMART" id="SM00756">
    <property type="entry name" value="VKc"/>
    <property type="match status" value="1"/>
</dbReference>
<feature type="domain" description="Vitamin K epoxide reductase" evidence="11">
    <location>
        <begin position="11"/>
        <end position="153"/>
    </location>
</feature>
<dbReference type="InterPro" id="IPR036249">
    <property type="entry name" value="Thioredoxin-like_sf"/>
</dbReference>
<feature type="transmembrane region" description="Helical" evidence="10">
    <location>
        <begin position="158"/>
        <end position="181"/>
    </location>
</feature>
<evidence type="ECO:0000256" key="7">
    <source>
        <dbReference type="ARBA" id="ARBA00023136"/>
    </source>
</evidence>
<dbReference type="Gene3D" id="3.40.30.10">
    <property type="entry name" value="Glutaredoxin"/>
    <property type="match status" value="1"/>
</dbReference>
<gene>
    <name evidence="12" type="ORF">Chro_5708</name>
</gene>
<name>K9U9D9_CHRTP</name>
<dbReference type="SUPFAM" id="SSF52833">
    <property type="entry name" value="Thioredoxin-like"/>
    <property type="match status" value="1"/>
</dbReference>
<dbReference type="GO" id="GO:0016020">
    <property type="term" value="C:membrane"/>
    <property type="evidence" value="ECO:0007669"/>
    <property type="project" value="UniProtKB-SubCell"/>
</dbReference>
<keyword evidence="3 10" id="KW-0812">Transmembrane</keyword>
<geneLocation type="plasmid" evidence="12 13">
    <name>pCHRO.01</name>
</geneLocation>
<keyword evidence="9" id="KW-0676">Redox-active center</keyword>
<evidence type="ECO:0000256" key="3">
    <source>
        <dbReference type="ARBA" id="ARBA00022692"/>
    </source>
</evidence>
<evidence type="ECO:0000256" key="5">
    <source>
        <dbReference type="ARBA" id="ARBA00022989"/>
    </source>
</evidence>
<keyword evidence="12" id="KW-0614">Plasmid</keyword>
<dbReference type="Proteomes" id="UP000010384">
    <property type="component" value="Plasmid pCHRO.01"/>
</dbReference>
<evidence type="ECO:0000256" key="8">
    <source>
        <dbReference type="ARBA" id="ARBA00023157"/>
    </source>
</evidence>
<dbReference type="OrthoDB" id="185994at2"/>
<evidence type="ECO:0000256" key="4">
    <source>
        <dbReference type="ARBA" id="ARBA00022719"/>
    </source>
</evidence>
<dbReference type="Gene3D" id="1.20.1440.130">
    <property type="entry name" value="VKOR domain"/>
    <property type="match status" value="1"/>
</dbReference>
<dbReference type="RefSeq" id="WP_015162994.1">
    <property type="nucleotide sequence ID" value="NC_019699.1"/>
</dbReference>
<comment type="subcellular location">
    <subcellularLocation>
        <location evidence="1">Membrane</location>
        <topology evidence="1">Multi-pass membrane protein</topology>
    </subcellularLocation>
</comment>
<keyword evidence="13" id="KW-1185">Reference proteome</keyword>
<dbReference type="PANTHER" id="PTHR34573">
    <property type="entry name" value="VKC DOMAIN-CONTAINING PROTEIN"/>
    <property type="match status" value="1"/>
</dbReference>
<comment type="similarity">
    <text evidence="2">Belongs to the VKOR family.</text>
</comment>
<feature type="transmembrane region" description="Helical" evidence="10">
    <location>
        <begin position="98"/>
        <end position="122"/>
    </location>
</feature>
<evidence type="ECO:0000256" key="6">
    <source>
        <dbReference type="ARBA" id="ARBA00023002"/>
    </source>
</evidence>
<evidence type="ECO:0000256" key="1">
    <source>
        <dbReference type="ARBA" id="ARBA00004141"/>
    </source>
</evidence>
<keyword evidence="4" id="KW-0874">Quinone</keyword>
<evidence type="ECO:0000313" key="12">
    <source>
        <dbReference type="EMBL" id="AFY91056.1"/>
    </source>
</evidence>
<evidence type="ECO:0000256" key="10">
    <source>
        <dbReference type="SAM" id="Phobius"/>
    </source>
</evidence>
<dbReference type="CDD" id="cd12916">
    <property type="entry name" value="VKOR_1"/>
    <property type="match status" value="1"/>
</dbReference>